<accession>A0A1M6NDH5</accession>
<evidence type="ECO:0000256" key="9">
    <source>
        <dbReference type="SAM" id="Phobius"/>
    </source>
</evidence>
<keyword evidence="5 9" id="KW-0812">Transmembrane</keyword>
<comment type="subcellular location">
    <subcellularLocation>
        <location evidence="1">Cell membrane</location>
        <topology evidence="1">Multi-pass membrane protein</topology>
    </subcellularLocation>
</comment>
<gene>
    <name evidence="10" type="ORF">SAMN02745248_01354</name>
</gene>
<evidence type="ECO:0000256" key="6">
    <source>
        <dbReference type="ARBA" id="ARBA00022989"/>
    </source>
</evidence>
<dbReference type="Proteomes" id="UP000183952">
    <property type="component" value="Unassembled WGS sequence"/>
</dbReference>
<dbReference type="EMBL" id="FRAD01000010">
    <property type="protein sequence ID" value="SHJ93740.1"/>
    <property type="molecule type" value="Genomic_DNA"/>
</dbReference>
<comment type="similarity">
    <text evidence="2 8">Belongs to the prokaryotic riboflavin transporter (P-RFT) (TC 2.A.87) family.</text>
</comment>
<dbReference type="PIRSF" id="PIRSF037778">
    <property type="entry name" value="UCP037778_transp_RibU"/>
    <property type="match status" value="1"/>
</dbReference>
<evidence type="ECO:0000256" key="8">
    <source>
        <dbReference type="PIRNR" id="PIRNR037778"/>
    </source>
</evidence>
<sequence>MAELLSKRKVLSTNGMIKISLLSVVAFVLMQLEFSIPIFPFFLKLDVSDIPAILGGLALGPISGVLILMFKNILNCFVTTTGFIGELANFCVGFFYIFTASFIYQKYKTTKSLIIGLALGTLIMSLAAAVLNYYFFIPAFAAFFGAPVETFVGAATKINGNITTFKALIYWMIIPFNLLKGLVVSIAYMMLHRHVTPIINNKAFK</sequence>
<reference evidence="10 11" key="1">
    <citation type="submission" date="2016-11" db="EMBL/GenBank/DDBJ databases">
        <authorList>
            <person name="Jaros S."/>
            <person name="Januszkiewicz K."/>
            <person name="Wedrychowicz H."/>
        </authorList>
    </citation>
    <scope>NUCLEOTIDE SEQUENCE [LARGE SCALE GENOMIC DNA]</scope>
    <source>
        <strain evidence="10 11">DSM 3090</strain>
    </source>
</reference>
<dbReference type="InterPro" id="IPR024529">
    <property type="entry name" value="ECF_trnsprt_substrate-spec"/>
</dbReference>
<evidence type="ECO:0000256" key="1">
    <source>
        <dbReference type="ARBA" id="ARBA00004651"/>
    </source>
</evidence>
<evidence type="ECO:0000256" key="5">
    <source>
        <dbReference type="ARBA" id="ARBA00022692"/>
    </source>
</evidence>
<feature type="transmembrane region" description="Helical" evidence="9">
    <location>
        <begin position="168"/>
        <end position="191"/>
    </location>
</feature>
<protein>
    <recommendedName>
        <fullName evidence="8">Riboflavin transporter</fullName>
    </recommendedName>
</protein>
<evidence type="ECO:0000313" key="10">
    <source>
        <dbReference type="EMBL" id="SHJ93740.1"/>
    </source>
</evidence>
<keyword evidence="11" id="KW-1185">Reference proteome</keyword>
<feature type="transmembrane region" description="Helical" evidence="9">
    <location>
        <begin position="20"/>
        <end position="43"/>
    </location>
</feature>
<dbReference type="PANTHER" id="PTHR38438:SF1">
    <property type="entry name" value="RIBOFLAVIN TRANSPORTER RIBU"/>
    <property type="match status" value="1"/>
</dbReference>
<keyword evidence="3 8" id="KW-0813">Transport</keyword>
<dbReference type="STRING" id="1121331.SAMN02745248_01354"/>
<evidence type="ECO:0000313" key="11">
    <source>
        <dbReference type="Proteomes" id="UP000183952"/>
    </source>
</evidence>
<name>A0A1M6NDH5_9CLOT</name>
<dbReference type="GO" id="GO:0005886">
    <property type="term" value="C:plasma membrane"/>
    <property type="evidence" value="ECO:0007669"/>
    <property type="project" value="UniProtKB-SubCell"/>
</dbReference>
<dbReference type="AlphaFoldDB" id="A0A1M6NDH5"/>
<evidence type="ECO:0000256" key="4">
    <source>
        <dbReference type="ARBA" id="ARBA00022475"/>
    </source>
</evidence>
<keyword evidence="4 8" id="KW-1003">Cell membrane</keyword>
<dbReference type="InterPro" id="IPR025720">
    <property type="entry name" value="RibU"/>
</dbReference>
<dbReference type="GO" id="GO:0032217">
    <property type="term" value="F:riboflavin transmembrane transporter activity"/>
    <property type="evidence" value="ECO:0007669"/>
    <property type="project" value="UniProtKB-UniRule"/>
</dbReference>
<proteinExistence type="inferred from homology"/>
<dbReference type="PANTHER" id="PTHR38438">
    <property type="entry name" value="RIBOFLAVIN TRANSPORTER RIBU"/>
    <property type="match status" value="1"/>
</dbReference>
<feature type="transmembrane region" description="Helical" evidence="9">
    <location>
        <begin position="50"/>
        <end position="70"/>
    </location>
</feature>
<feature type="transmembrane region" description="Helical" evidence="9">
    <location>
        <begin position="82"/>
        <end position="104"/>
    </location>
</feature>
<keyword evidence="7 8" id="KW-0472">Membrane</keyword>
<dbReference type="Pfam" id="PF12822">
    <property type="entry name" value="ECF_trnsprt"/>
    <property type="match status" value="1"/>
</dbReference>
<dbReference type="Gene3D" id="1.10.1760.20">
    <property type="match status" value="1"/>
</dbReference>
<feature type="transmembrane region" description="Helical" evidence="9">
    <location>
        <begin position="113"/>
        <end position="131"/>
    </location>
</feature>
<evidence type="ECO:0000256" key="2">
    <source>
        <dbReference type="ARBA" id="ARBA00005540"/>
    </source>
</evidence>
<dbReference type="OrthoDB" id="9809216at2"/>
<evidence type="ECO:0000256" key="3">
    <source>
        <dbReference type="ARBA" id="ARBA00022448"/>
    </source>
</evidence>
<organism evidence="10 11">
    <name type="scientific">Hathewaya proteolytica DSM 3090</name>
    <dbReference type="NCBI Taxonomy" id="1121331"/>
    <lineage>
        <taxon>Bacteria</taxon>
        <taxon>Bacillati</taxon>
        <taxon>Bacillota</taxon>
        <taxon>Clostridia</taxon>
        <taxon>Eubacteriales</taxon>
        <taxon>Clostridiaceae</taxon>
        <taxon>Hathewaya</taxon>
    </lineage>
</organism>
<evidence type="ECO:0000256" key="7">
    <source>
        <dbReference type="ARBA" id="ARBA00023136"/>
    </source>
</evidence>
<comment type="function">
    <text evidence="8">Probably a riboflavin-binding protein that interacts with the energy-coupling factor (ECF) ABC-transporter complex.</text>
</comment>
<keyword evidence="6 9" id="KW-1133">Transmembrane helix</keyword>
<dbReference type="RefSeq" id="WP_072903367.1">
    <property type="nucleotide sequence ID" value="NZ_FRAD01000010.1"/>
</dbReference>